<keyword evidence="5" id="KW-0690">Ribosome biogenesis</keyword>
<name>A0A7S1TG88_9RHOD</name>
<evidence type="ECO:0000256" key="7">
    <source>
        <dbReference type="ARBA" id="ARBA00023274"/>
    </source>
</evidence>
<comment type="subcellular location">
    <subcellularLocation>
        <location evidence="2">Nucleus</location>
        <location evidence="2">Nucleolus</location>
    </subcellularLocation>
</comment>
<evidence type="ECO:0000256" key="4">
    <source>
        <dbReference type="ARBA" id="ARBA00015339"/>
    </source>
</evidence>
<comment type="function">
    <text evidence="1">Required for efficient biogenesis of the 60S ribosomal subunit.</text>
</comment>
<sequence length="282" mass="32175">MTTVRHTDRTWSASEIFLLPQNFEPPERVVVFCRWTWLEEIDVLECRDIRCLLLLLCWTVLKIPSGFDMGKKRKGMSDNPVSGLMEIWSGLGLCEDELGGPAGLELPSALEIRSMPTGVQEYFAEWAALRGLDLLGVMSRVLEIVESELGKDHKRGMEVLVDDLSRYRDLPVAQQYTRMALWRRIRRRGDEVDRLVQVVTRSGDRAVGISGGRPKPSFRDVYMTALTGEFEDDLEELRQQEAMTENRVAFLVHCLELGVNGFSEQEKEIAHCRPSETNSQNN</sequence>
<dbReference type="AlphaFoldDB" id="A0A7S1TG88"/>
<dbReference type="InterPro" id="IPR028217">
    <property type="entry name" value="Rsa3_C"/>
</dbReference>
<reference evidence="9" key="1">
    <citation type="submission" date="2021-01" db="EMBL/GenBank/DDBJ databases">
        <authorList>
            <person name="Corre E."/>
            <person name="Pelletier E."/>
            <person name="Niang G."/>
            <person name="Scheremetjew M."/>
            <person name="Finn R."/>
            <person name="Kale V."/>
            <person name="Holt S."/>
            <person name="Cochrane G."/>
            <person name="Meng A."/>
            <person name="Brown T."/>
            <person name="Cohen L."/>
        </authorList>
    </citation>
    <scope>NUCLEOTIDE SEQUENCE</scope>
    <source>
        <strain evidence="9">SAG 36.94</strain>
    </source>
</reference>
<gene>
    <name evidence="9" type="ORF">CCAE0312_LOCUS7976</name>
</gene>
<evidence type="ECO:0000256" key="3">
    <source>
        <dbReference type="ARBA" id="ARBA00006256"/>
    </source>
</evidence>
<proteinExistence type="inferred from homology"/>
<evidence type="ECO:0000256" key="5">
    <source>
        <dbReference type="ARBA" id="ARBA00022517"/>
    </source>
</evidence>
<evidence type="ECO:0000259" key="8">
    <source>
        <dbReference type="Pfam" id="PF14615"/>
    </source>
</evidence>
<dbReference type="EMBL" id="HBGH01014404">
    <property type="protein sequence ID" value="CAD9235884.1"/>
    <property type="molecule type" value="Transcribed_RNA"/>
</dbReference>
<evidence type="ECO:0000313" key="9">
    <source>
        <dbReference type="EMBL" id="CAD9235884.1"/>
    </source>
</evidence>
<comment type="similarity">
    <text evidence="3">Belongs to the RSA3 family.</text>
</comment>
<keyword evidence="6" id="KW-0539">Nucleus</keyword>
<feature type="domain" description="Ribosome-assembly protein 3 C-terminal" evidence="8">
    <location>
        <begin position="218"/>
        <end position="263"/>
    </location>
</feature>
<organism evidence="9">
    <name type="scientific">Compsopogon caeruleus</name>
    <dbReference type="NCBI Taxonomy" id="31354"/>
    <lineage>
        <taxon>Eukaryota</taxon>
        <taxon>Rhodophyta</taxon>
        <taxon>Compsopogonophyceae</taxon>
        <taxon>Compsopogonales</taxon>
        <taxon>Compsopogonaceae</taxon>
        <taxon>Compsopogon</taxon>
    </lineage>
</organism>
<dbReference type="PANTHER" id="PTHR28127:SF1">
    <property type="entry name" value="RIBOSOME ASSEMBLY PROTEIN 3"/>
    <property type="match status" value="1"/>
</dbReference>
<evidence type="ECO:0000256" key="2">
    <source>
        <dbReference type="ARBA" id="ARBA00004604"/>
    </source>
</evidence>
<dbReference type="Pfam" id="PF14615">
    <property type="entry name" value="Rsa3"/>
    <property type="match status" value="1"/>
</dbReference>
<dbReference type="GO" id="GO:0030687">
    <property type="term" value="C:preribosome, large subunit precursor"/>
    <property type="evidence" value="ECO:0007669"/>
    <property type="project" value="TreeGrafter"/>
</dbReference>
<dbReference type="InterPro" id="IPR051898">
    <property type="entry name" value="Ribosome_Assembly_3"/>
</dbReference>
<protein>
    <recommendedName>
        <fullName evidence="4">Ribosome assembly protein 3</fullName>
    </recommendedName>
</protein>
<dbReference type="GO" id="GO:0005730">
    <property type="term" value="C:nucleolus"/>
    <property type="evidence" value="ECO:0007669"/>
    <property type="project" value="UniProtKB-SubCell"/>
</dbReference>
<accession>A0A7S1TG88</accession>
<keyword evidence="7" id="KW-0687">Ribonucleoprotein</keyword>
<dbReference type="PANTHER" id="PTHR28127">
    <property type="entry name" value="RIBOSOME ASSEMBLY PROTEIN 3"/>
    <property type="match status" value="1"/>
</dbReference>
<evidence type="ECO:0000256" key="1">
    <source>
        <dbReference type="ARBA" id="ARBA00003035"/>
    </source>
</evidence>
<dbReference type="GO" id="GO:0000027">
    <property type="term" value="P:ribosomal large subunit assembly"/>
    <property type="evidence" value="ECO:0007669"/>
    <property type="project" value="TreeGrafter"/>
</dbReference>
<evidence type="ECO:0000256" key="6">
    <source>
        <dbReference type="ARBA" id="ARBA00023242"/>
    </source>
</evidence>